<sequence length="134" mass="15442">MSPQDLKPNEEVIPERVEWLQQKVLHEQIWRVPITVDRLSGSIMDGHHRHLVACRLGLAKVPCILLDYDEVEFISTHPSRALTPKCVIEHAQAGQRLPAKSTRHQFVRPLPNCNISLKLLIDNSYQLDYHALRI</sequence>
<name>A0A1S1MRG5_9GAMM</name>
<reference evidence="1 2" key="1">
    <citation type="submission" date="2016-09" db="EMBL/GenBank/DDBJ databases">
        <title>Pseudoalteromonas amylolytica sp. nov., isolated from the surface seawater.</title>
        <authorList>
            <person name="Wu Y.-H."/>
            <person name="Cheng H."/>
            <person name="Jin X.-B."/>
            <person name="Wang C.-S."/>
            <person name="Xu X.-W."/>
        </authorList>
    </citation>
    <scope>NUCLEOTIDE SEQUENCE [LARGE SCALE GENOMIC DNA]</scope>
    <source>
        <strain evidence="1 2">JW1</strain>
    </source>
</reference>
<evidence type="ECO:0000313" key="2">
    <source>
        <dbReference type="Proteomes" id="UP000179786"/>
    </source>
</evidence>
<gene>
    <name evidence="1" type="ORF">BET10_20155</name>
</gene>
<proteinExistence type="predicted"/>
<organism evidence="1 2">
    <name type="scientific">Pseudoalteromonas amylolytica</name>
    <dbReference type="NCBI Taxonomy" id="1859457"/>
    <lineage>
        <taxon>Bacteria</taxon>
        <taxon>Pseudomonadati</taxon>
        <taxon>Pseudomonadota</taxon>
        <taxon>Gammaproteobacteria</taxon>
        <taxon>Alteromonadales</taxon>
        <taxon>Pseudoalteromonadaceae</taxon>
        <taxon>Pseudoalteromonas</taxon>
    </lineage>
</organism>
<dbReference type="EMBL" id="MKJU01000031">
    <property type="protein sequence ID" value="OHU88402.1"/>
    <property type="molecule type" value="Genomic_DNA"/>
</dbReference>
<dbReference type="InterPro" id="IPR036086">
    <property type="entry name" value="ParB/Sulfiredoxin_sf"/>
</dbReference>
<keyword evidence="2" id="KW-1185">Reference proteome</keyword>
<dbReference type="Gene3D" id="3.90.1530.10">
    <property type="entry name" value="Conserved hypothetical protein from pyrococcus furiosus pfu- 392566-001, ParB domain"/>
    <property type="match status" value="1"/>
</dbReference>
<protein>
    <submittedName>
        <fullName evidence="1">Uncharacterized protein</fullName>
    </submittedName>
</protein>
<dbReference type="CDD" id="cd16400">
    <property type="entry name" value="ParB_Srx_like_nuclease"/>
    <property type="match status" value="1"/>
</dbReference>
<dbReference type="Proteomes" id="UP000179786">
    <property type="component" value="Unassembled WGS sequence"/>
</dbReference>
<dbReference type="STRING" id="1859457.BET10_20155"/>
<evidence type="ECO:0000313" key="1">
    <source>
        <dbReference type="EMBL" id="OHU88402.1"/>
    </source>
</evidence>
<comment type="caution">
    <text evidence="1">The sequence shown here is derived from an EMBL/GenBank/DDBJ whole genome shotgun (WGS) entry which is preliminary data.</text>
</comment>
<accession>A0A1S1MRG5</accession>
<dbReference type="SUPFAM" id="SSF110849">
    <property type="entry name" value="ParB/Sulfiredoxin"/>
    <property type="match status" value="1"/>
</dbReference>
<dbReference type="AlphaFoldDB" id="A0A1S1MRG5"/>